<organism evidence="2 3">
    <name type="scientific">Bordetella genomosp. 9</name>
    <dbReference type="NCBI Taxonomy" id="1416803"/>
    <lineage>
        <taxon>Bacteria</taxon>
        <taxon>Pseudomonadati</taxon>
        <taxon>Pseudomonadota</taxon>
        <taxon>Betaproteobacteria</taxon>
        <taxon>Burkholderiales</taxon>
        <taxon>Alcaligenaceae</taxon>
        <taxon>Bordetella</taxon>
    </lineage>
</organism>
<dbReference type="RefSeq" id="WP_094846296.1">
    <property type="nucleotide sequence ID" value="NZ_NEVJ01000002.1"/>
</dbReference>
<accession>A0A261REC6</accession>
<feature type="domain" description="Glycosyltransferase subfamily 4-like N-terminal" evidence="1">
    <location>
        <begin position="15"/>
        <end position="202"/>
    </location>
</feature>
<dbReference type="Gene3D" id="3.40.50.2000">
    <property type="entry name" value="Glycogen Phosphorylase B"/>
    <property type="match status" value="2"/>
</dbReference>
<dbReference type="PANTHER" id="PTHR45947:SF3">
    <property type="entry name" value="SULFOQUINOVOSYL TRANSFERASE SQD2"/>
    <property type="match status" value="1"/>
</dbReference>
<dbReference type="GO" id="GO:0016758">
    <property type="term" value="F:hexosyltransferase activity"/>
    <property type="evidence" value="ECO:0007669"/>
    <property type="project" value="TreeGrafter"/>
</dbReference>
<dbReference type="EMBL" id="NEVJ01000002">
    <property type="protein sequence ID" value="OZI23291.1"/>
    <property type="molecule type" value="Genomic_DNA"/>
</dbReference>
<dbReference type="NCBIfam" id="NF007640">
    <property type="entry name" value="PRK10307.1"/>
    <property type="match status" value="1"/>
</dbReference>
<reference evidence="2" key="1">
    <citation type="submission" date="2017-05" db="EMBL/GenBank/DDBJ databases">
        <title>Complete and WGS of Bordetella genogroups.</title>
        <authorList>
            <person name="Spilker T."/>
            <person name="Lipuma J."/>
        </authorList>
    </citation>
    <scope>NUCLEOTIDE SEQUENCE</scope>
    <source>
        <strain evidence="2">AU21707</strain>
    </source>
</reference>
<sequence>MKIVLYGINFAPELTGTGKYTGEMAAWLAARGHDVTAITAPPYYPQWKVQAGYRAGRYATQEWQGVKVLRAPLWVPPKPGGVKRLLHLATFALSSLPLLLACGARRPDVILVVEPPLFCAPAAAAMARLCGARAWLHIQDYEVDAAFELGLLKGRALKRMVAGMERWLMRRFDRVSTISTRMLALARRKGVDESRLVLFPNWIDVAAARDGRDAFDYRGLLGIGQDDIVAVYSGNMGGKQGLETLADLARILRRRPDIHFIFCGEGHQREDLQRRCAELANVHFLPLQPAERLPALLATADMHLLPQRAGAADLVMPSKLTGMLASGRPVICGTAAGTELAYVVSLCGIIVQPENAPAMARAVLRLAASPTRRAALGRAALEYARTQLHTDTVLERLEQQLQELVAPGAAALRAR</sequence>
<dbReference type="PANTHER" id="PTHR45947">
    <property type="entry name" value="SULFOQUINOVOSYL TRANSFERASE SQD2"/>
    <property type="match status" value="1"/>
</dbReference>
<proteinExistence type="predicted"/>
<dbReference type="Pfam" id="PF13579">
    <property type="entry name" value="Glyco_trans_4_4"/>
    <property type="match status" value="1"/>
</dbReference>
<comment type="caution">
    <text evidence="2">The sequence shown here is derived from an EMBL/GenBank/DDBJ whole genome shotgun (WGS) entry which is preliminary data.</text>
</comment>
<keyword evidence="3" id="KW-1185">Reference proteome</keyword>
<dbReference type="InterPro" id="IPR028098">
    <property type="entry name" value="Glyco_trans_4-like_N"/>
</dbReference>
<dbReference type="CDD" id="cd03794">
    <property type="entry name" value="GT4_WbuB-like"/>
    <property type="match status" value="1"/>
</dbReference>
<evidence type="ECO:0000313" key="3">
    <source>
        <dbReference type="Proteomes" id="UP000216857"/>
    </source>
</evidence>
<dbReference type="STRING" id="1416803.CAL13_15330"/>
<dbReference type="Pfam" id="PF13692">
    <property type="entry name" value="Glyco_trans_1_4"/>
    <property type="match status" value="1"/>
</dbReference>
<dbReference type="OrthoDB" id="9787293at2"/>
<dbReference type="SUPFAM" id="SSF53756">
    <property type="entry name" value="UDP-Glycosyltransferase/glycogen phosphorylase"/>
    <property type="match status" value="1"/>
</dbReference>
<dbReference type="Proteomes" id="UP000216857">
    <property type="component" value="Unassembled WGS sequence"/>
</dbReference>
<gene>
    <name evidence="2" type="ORF">CAL26_07445</name>
</gene>
<evidence type="ECO:0000259" key="1">
    <source>
        <dbReference type="Pfam" id="PF13579"/>
    </source>
</evidence>
<protein>
    <submittedName>
        <fullName evidence="2">Colanic acid biosynthesis glycosyltransferase WcaI</fullName>
    </submittedName>
</protein>
<dbReference type="AlphaFoldDB" id="A0A261REC6"/>
<evidence type="ECO:0000313" key="2">
    <source>
        <dbReference type="EMBL" id="OZI23291.1"/>
    </source>
</evidence>
<name>A0A261REC6_9BORD</name>
<dbReference type="InterPro" id="IPR050194">
    <property type="entry name" value="Glycosyltransferase_grp1"/>
</dbReference>